<dbReference type="EMBL" id="ML734598">
    <property type="protein sequence ID" value="KAB8246600.1"/>
    <property type="molecule type" value="Genomic_DNA"/>
</dbReference>
<accession>A0A5N6H037</accession>
<reference evidence="2" key="1">
    <citation type="submission" date="2019-04" db="EMBL/GenBank/DDBJ databases">
        <title>Friends and foes A comparative genomics study of 23 Aspergillus species from section Flavi.</title>
        <authorList>
            <consortium name="DOE Joint Genome Institute"/>
            <person name="Kjaerbolling I."/>
            <person name="Vesth T."/>
            <person name="Frisvad J.C."/>
            <person name="Nybo J.L."/>
            <person name="Theobald S."/>
            <person name="Kildgaard S."/>
            <person name="Isbrandt T."/>
            <person name="Kuo A."/>
            <person name="Sato A."/>
            <person name="Lyhne E.K."/>
            <person name="Kogle M.E."/>
            <person name="Wiebenga A."/>
            <person name="Kun R.S."/>
            <person name="Lubbers R.J."/>
            <person name="Makela M.R."/>
            <person name="Barry K."/>
            <person name="Chovatia M."/>
            <person name="Clum A."/>
            <person name="Daum C."/>
            <person name="Haridas S."/>
            <person name="He G."/>
            <person name="LaButti K."/>
            <person name="Lipzen A."/>
            <person name="Mondo S."/>
            <person name="Riley R."/>
            <person name="Salamov A."/>
            <person name="Simmons B.A."/>
            <person name="Magnuson J.K."/>
            <person name="Henrissat B."/>
            <person name="Mortensen U.H."/>
            <person name="Larsen T.O."/>
            <person name="Devries R.P."/>
            <person name="Grigoriev I.V."/>
            <person name="Machida M."/>
            <person name="Baker S.E."/>
            <person name="Andersen M.R."/>
        </authorList>
    </citation>
    <scope>NUCLEOTIDE SEQUENCE [LARGE SCALE GENOMIC DNA]</scope>
    <source>
        <strain evidence="2">CBS 121.62</strain>
    </source>
</reference>
<proteinExistence type="predicted"/>
<protein>
    <submittedName>
        <fullName evidence="2">Uncharacterized protein</fullName>
    </submittedName>
</protein>
<organism evidence="2">
    <name type="scientific">Aspergillus flavus</name>
    <dbReference type="NCBI Taxonomy" id="5059"/>
    <lineage>
        <taxon>Eukaryota</taxon>
        <taxon>Fungi</taxon>
        <taxon>Dikarya</taxon>
        <taxon>Ascomycota</taxon>
        <taxon>Pezizomycotina</taxon>
        <taxon>Eurotiomycetes</taxon>
        <taxon>Eurotiomycetidae</taxon>
        <taxon>Eurotiales</taxon>
        <taxon>Aspergillaceae</taxon>
        <taxon>Aspergillus</taxon>
        <taxon>Aspergillus subgen. Circumdati</taxon>
    </lineage>
</organism>
<keyword evidence="1" id="KW-0732">Signal</keyword>
<feature type="signal peptide" evidence="1">
    <location>
        <begin position="1"/>
        <end position="30"/>
    </location>
</feature>
<evidence type="ECO:0000256" key="1">
    <source>
        <dbReference type="SAM" id="SignalP"/>
    </source>
</evidence>
<evidence type="ECO:0000313" key="2">
    <source>
        <dbReference type="EMBL" id="KAB8246600.1"/>
    </source>
</evidence>
<dbReference type="AlphaFoldDB" id="A0A5N6H037"/>
<feature type="chain" id="PRO_5024903454" evidence="1">
    <location>
        <begin position="31"/>
        <end position="95"/>
    </location>
</feature>
<name>A0A5N6H037_ASPFL</name>
<gene>
    <name evidence="2" type="ORF">BDV35DRAFT_353680</name>
</gene>
<dbReference type="Proteomes" id="UP000325434">
    <property type="component" value="Unassembled WGS sequence"/>
</dbReference>
<sequence>MLIIDAVLSYQMILLVDFLLLAVLSKQSDGIFGFFQCYYESLFSLRNCNMSLGMMPRQQISMYMLQNEGHGVVISVISLQGSPNNVPASDVEFQP</sequence>